<accession>S9RNT5</accession>
<evidence type="ECO:0000313" key="2">
    <source>
        <dbReference type="Proteomes" id="UP000015347"/>
    </source>
</evidence>
<evidence type="ECO:0000313" key="1">
    <source>
        <dbReference type="EMBL" id="EPX75619.1"/>
    </source>
</evidence>
<dbReference type="HOGENOM" id="CLU_166802_0_1_5"/>
<gene>
    <name evidence="1" type="ORF">Salmuc_03198</name>
</gene>
<name>S9RNT5_9RHOB</name>
<dbReference type="Pfam" id="PF11390">
    <property type="entry name" value="FdsD"/>
    <property type="match status" value="1"/>
</dbReference>
<proteinExistence type="predicted"/>
<dbReference type="EMBL" id="APVH01000071">
    <property type="protein sequence ID" value="EPX75619.1"/>
    <property type="molecule type" value="Genomic_DNA"/>
</dbReference>
<keyword evidence="2" id="KW-1185">Reference proteome</keyword>
<organism evidence="1 2">
    <name type="scientific">Salipiger mucosus DSM 16094</name>
    <dbReference type="NCBI Taxonomy" id="1123237"/>
    <lineage>
        <taxon>Bacteria</taxon>
        <taxon>Pseudomonadati</taxon>
        <taxon>Pseudomonadota</taxon>
        <taxon>Alphaproteobacteria</taxon>
        <taxon>Rhodobacterales</taxon>
        <taxon>Roseobacteraceae</taxon>
        <taxon>Salipiger</taxon>
    </lineage>
</organism>
<dbReference type="Proteomes" id="UP000015347">
    <property type="component" value="Unassembled WGS sequence"/>
</dbReference>
<reference evidence="2" key="1">
    <citation type="journal article" date="2014" name="Stand. Genomic Sci.">
        <title>Genome sequence of the exopolysaccharide-producing Salipiger mucosus type strain (DSM 16094(T)), a moderately halophilic member of the Roseobacter clade.</title>
        <authorList>
            <person name="Riedel T."/>
            <person name="Spring S."/>
            <person name="Fiebig A."/>
            <person name="Petersen J."/>
            <person name="Kyrpides N.C."/>
            <person name="Goker M."/>
            <person name="Klenk H.P."/>
        </authorList>
    </citation>
    <scope>NUCLEOTIDE SEQUENCE [LARGE SCALE GENOMIC DNA]</scope>
    <source>
        <strain evidence="2">DSM 16094</strain>
    </source>
</reference>
<dbReference type="STRING" id="1123237.Salmuc_03198"/>
<dbReference type="AlphaFoldDB" id="S9RNT5"/>
<comment type="caution">
    <text evidence="1">The sequence shown here is derived from an EMBL/GenBank/DDBJ whole genome shotgun (WGS) entry which is preliminary data.</text>
</comment>
<sequence length="73" mass="8026">MRMSPEKMVMMANQIATFFETQPGNDGPEKVAAHINDFWEPRMRAQLLEHVEAGGAGLKPLVVDAVAHIRAPA</sequence>
<protein>
    <submittedName>
        <fullName evidence="1">NAD-dependent formate dehydrogenase delta subunit</fullName>
    </submittedName>
</protein>
<dbReference type="InterPro" id="IPR021074">
    <property type="entry name" value="Formate_DH_dsu"/>
</dbReference>
<dbReference type="eggNOG" id="ENOG5032Z86">
    <property type="taxonomic scope" value="Bacteria"/>
</dbReference>